<sequence length="965" mass="104294">MDSTFRPGGVVFTGDPAGPSLQSLRQARSAKEVELKLKPQSDELLNDNDRFHLAVGLLGGGARERAFHLESTMENKGESLANMFQRMKILMVTLNQPEQKSVFKLLDCLKAKHMASEVESHFNHMHLDPNLWTVDQVSNIALQIERGRSEKELRTGKSSHFDTVSNKCGSNSSGGGSAKTGKACHNCGDPNHLQNACPHPPRGKPKPAKPVTSVARFANPRANNKPDADKTCYKCGETGHISRDCTKRQSGGEMSKRKKGKPWCSHHNINTHSTEQCWVLHPGLSPNFAMEKPQVKHARSAKKATEAIFASMSAADKHAAYEDWQAKQSGWDGPADAYTGDVIELNETLVPALAAANQGESKTAGLPKALEEAPGAGGDSELPQSFEELAETDSMYQGKPDYELPTSQVVQSPVLEDGISGENFVTDLFGVQKPLYGYRNDASRDGLTSDMSDSEVQSDQSGLGTLGKVPDTSLTDPSAHAELEGGVAADMELRGRQCLERWIRLQKPPIVIEGGELLGEYRDIAPEAWPATVRANYHIFEVQALLGGPVTDDVRNAVRALGDDSEQGFLAGVVWGMFSGGPRPDVALASARRLVAERGEEGSGTSTGLRRLGEVKSGQSGASVQARTCFYLSGRTACSRHSKDRRIAPATTRAWASSSDSTGPSTDSNDATWVHNTQGGPITEPCSHDWREPARAAGVTRFVSISSRLWQATPAWGGYTVDRLARECAQRQSEDELLQELLNDGVLFDCKGDSKFDMFWDNVVESFESERWASAPQNALQVAGVPTVVELCDVSSSGMSALLGSLPASFTADKDLEVHKAPRLDNCHPRRLACTINGEVLQHLVVDTGCEMIVMGRGAARQAGIKPSMMQKGAVALRCADERVTAPFDRSLERIPVVLNPGTADETTIGACVVVTPGDNDIVQLGMSAIGKVGLTANAYKGKMKYYKDWKIDKGNNFCADTCCV</sequence>
<dbReference type="InterPro" id="IPR036875">
    <property type="entry name" value="Znf_CCHC_sf"/>
</dbReference>
<feature type="domain" description="CCHC-type" evidence="3">
    <location>
        <begin position="184"/>
        <end position="198"/>
    </location>
</feature>
<dbReference type="Gene3D" id="4.10.60.10">
    <property type="entry name" value="Zinc finger, CCHC-type"/>
    <property type="match status" value="1"/>
</dbReference>
<feature type="domain" description="CCHC-type" evidence="3">
    <location>
        <begin position="232"/>
        <end position="247"/>
    </location>
</feature>
<dbReference type="SUPFAM" id="SSF57756">
    <property type="entry name" value="Retrovirus zinc finger-like domains"/>
    <property type="match status" value="1"/>
</dbReference>
<feature type="region of interest" description="Disordered" evidence="2">
    <location>
        <begin position="151"/>
        <end position="175"/>
    </location>
</feature>
<dbReference type="PROSITE" id="PS50158">
    <property type="entry name" value="ZF_CCHC"/>
    <property type="match status" value="2"/>
</dbReference>
<feature type="compositionally biased region" description="Polar residues" evidence="2">
    <location>
        <begin position="449"/>
        <end position="463"/>
    </location>
</feature>
<dbReference type="Pfam" id="PF00098">
    <property type="entry name" value="zf-CCHC"/>
    <property type="match status" value="1"/>
</dbReference>
<dbReference type="Gene3D" id="2.40.70.10">
    <property type="entry name" value="Acid Proteases"/>
    <property type="match status" value="1"/>
</dbReference>
<evidence type="ECO:0000259" key="3">
    <source>
        <dbReference type="PROSITE" id="PS50158"/>
    </source>
</evidence>
<evidence type="ECO:0000313" key="5">
    <source>
        <dbReference type="Proteomes" id="UP000054558"/>
    </source>
</evidence>
<feature type="compositionally biased region" description="Low complexity" evidence="2">
    <location>
        <begin position="657"/>
        <end position="668"/>
    </location>
</feature>
<reference evidence="4 5" key="1">
    <citation type="journal article" date="2014" name="Nat. Commun.">
        <title>Klebsormidium flaccidum genome reveals primary factors for plant terrestrial adaptation.</title>
        <authorList>
            <person name="Hori K."/>
            <person name="Maruyama F."/>
            <person name="Fujisawa T."/>
            <person name="Togashi T."/>
            <person name="Yamamoto N."/>
            <person name="Seo M."/>
            <person name="Sato S."/>
            <person name="Yamada T."/>
            <person name="Mori H."/>
            <person name="Tajima N."/>
            <person name="Moriyama T."/>
            <person name="Ikeuchi M."/>
            <person name="Watanabe M."/>
            <person name="Wada H."/>
            <person name="Kobayashi K."/>
            <person name="Saito M."/>
            <person name="Masuda T."/>
            <person name="Sasaki-Sekimoto Y."/>
            <person name="Mashiguchi K."/>
            <person name="Awai K."/>
            <person name="Shimojima M."/>
            <person name="Masuda S."/>
            <person name="Iwai M."/>
            <person name="Nobusawa T."/>
            <person name="Narise T."/>
            <person name="Kondo S."/>
            <person name="Saito H."/>
            <person name="Sato R."/>
            <person name="Murakawa M."/>
            <person name="Ihara Y."/>
            <person name="Oshima-Yamada Y."/>
            <person name="Ohtaka K."/>
            <person name="Satoh M."/>
            <person name="Sonobe K."/>
            <person name="Ishii M."/>
            <person name="Ohtani R."/>
            <person name="Kanamori-Sato M."/>
            <person name="Honoki R."/>
            <person name="Miyazaki D."/>
            <person name="Mochizuki H."/>
            <person name="Umetsu J."/>
            <person name="Higashi K."/>
            <person name="Shibata D."/>
            <person name="Kamiya Y."/>
            <person name="Sato N."/>
            <person name="Nakamura Y."/>
            <person name="Tabata S."/>
            <person name="Ida S."/>
            <person name="Kurokawa K."/>
            <person name="Ohta H."/>
        </authorList>
    </citation>
    <scope>NUCLEOTIDE SEQUENCE [LARGE SCALE GENOMIC DNA]</scope>
    <source>
        <strain evidence="4 5">NIES-2285</strain>
    </source>
</reference>
<evidence type="ECO:0000256" key="2">
    <source>
        <dbReference type="SAM" id="MobiDB-lite"/>
    </source>
</evidence>
<feature type="region of interest" description="Disordered" evidence="2">
    <location>
        <begin position="446"/>
        <end position="475"/>
    </location>
</feature>
<keyword evidence="5" id="KW-1185">Reference proteome</keyword>
<keyword evidence="1" id="KW-0862">Zinc</keyword>
<protein>
    <recommendedName>
        <fullName evidence="3">CCHC-type domain-containing protein</fullName>
    </recommendedName>
</protein>
<accession>A0A1Y1IMB8</accession>
<dbReference type="OrthoDB" id="8042871at2759"/>
<keyword evidence="1" id="KW-0863">Zinc-finger</keyword>
<evidence type="ECO:0000313" key="4">
    <source>
        <dbReference type="EMBL" id="GAQ91783.1"/>
    </source>
</evidence>
<dbReference type="GO" id="GO:0003676">
    <property type="term" value="F:nucleic acid binding"/>
    <property type="evidence" value="ECO:0007669"/>
    <property type="project" value="InterPro"/>
</dbReference>
<gene>
    <name evidence="4" type="ORF">KFL_008530040</name>
</gene>
<dbReference type="InterPro" id="IPR001878">
    <property type="entry name" value="Znf_CCHC"/>
</dbReference>
<feature type="region of interest" description="Disordered" evidence="2">
    <location>
        <begin position="642"/>
        <end position="670"/>
    </location>
</feature>
<dbReference type="EMBL" id="DF237802">
    <property type="protein sequence ID" value="GAQ91783.1"/>
    <property type="molecule type" value="Genomic_DNA"/>
</dbReference>
<dbReference type="SMART" id="SM00343">
    <property type="entry name" value="ZnF_C2HC"/>
    <property type="match status" value="2"/>
</dbReference>
<dbReference type="Proteomes" id="UP000054558">
    <property type="component" value="Unassembled WGS sequence"/>
</dbReference>
<name>A0A1Y1IMB8_KLENI</name>
<dbReference type="InterPro" id="IPR021109">
    <property type="entry name" value="Peptidase_aspartic_dom_sf"/>
</dbReference>
<proteinExistence type="predicted"/>
<dbReference type="GO" id="GO:0008270">
    <property type="term" value="F:zinc ion binding"/>
    <property type="evidence" value="ECO:0007669"/>
    <property type="project" value="UniProtKB-KW"/>
</dbReference>
<dbReference type="STRING" id="105231.A0A1Y1IMB8"/>
<feature type="region of interest" description="Disordered" evidence="2">
    <location>
        <begin position="597"/>
        <end position="617"/>
    </location>
</feature>
<keyword evidence="1" id="KW-0479">Metal-binding</keyword>
<dbReference type="AlphaFoldDB" id="A0A1Y1IMB8"/>
<evidence type="ECO:0000256" key="1">
    <source>
        <dbReference type="PROSITE-ProRule" id="PRU00047"/>
    </source>
</evidence>
<organism evidence="4 5">
    <name type="scientific">Klebsormidium nitens</name>
    <name type="common">Green alga</name>
    <name type="synonym">Ulothrix nitens</name>
    <dbReference type="NCBI Taxonomy" id="105231"/>
    <lineage>
        <taxon>Eukaryota</taxon>
        <taxon>Viridiplantae</taxon>
        <taxon>Streptophyta</taxon>
        <taxon>Klebsormidiophyceae</taxon>
        <taxon>Klebsormidiales</taxon>
        <taxon>Klebsormidiaceae</taxon>
        <taxon>Klebsormidium</taxon>
    </lineage>
</organism>